<dbReference type="SUPFAM" id="SSF53098">
    <property type="entry name" value="Ribonuclease H-like"/>
    <property type="match status" value="1"/>
</dbReference>
<evidence type="ECO:0000256" key="1">
    <source>
        <dbReference type="SAM" id="MobiDB-lite"/>
    </source>
</evidence>
<proteinExistence type="predicted"/>
<dbReference type="PANTHER" id="PTHR38681">
    <property type="entry name" value="RETROVIRUS-RELATED POL POLYPROTEIN FROM TRANSPOSON 412-LIKE PROTEIN-RELATED"/>
    <property type="match status" value="1"/>
</dbReference>
<evidence type="ECO:0000313" key="4">
    <source>
        <dbReference type="Proteomes" id="UP000249218"/>
    </source>
</evidence>
<dbReference type="InterPro" id="IPR036397">
    <property type="entry name" value="RNaseH_sf"/>
</dbReference>
<dbReference type="PROSITE" id="PS50994">
    <property type="entry name" value="INTEGRASE"/>
    <property type="match status" value="1"/>
</dbReference>
<dbReference type="AlphaFoldDB" id="A0A2W1BCF4"/>
<dbReference type="InterPro" id="IPR001584">
    <property type="entry name" value="Integrase_cat-core"/>
</dbReference>
<dbReference type="PANTHER" id="PTHR38681:SF1">
    <property type="entry name" value="RETROVIRUS-RELATED POL POLYPROTEIN FROM TRANSPOSON 412-LIKE PROTEIN"/>
    <property type="match status" value="1"/>
</dbReference>
<keyword evidence="4" id="KW-1185">Reference proteome</keyword>
<feature type="compositionally biased region" description="Polar residues" evidence="1">
    <location>
        <begin position="200"/>
        <end position="213"/>
    </location>
</feature>
<organism evidence="3 4">
    <name type="scientific">Helicoverpa armigera</name>
    <name type="common">Cotton bollworm</name>
    <name type="synonym">Heliothis armigera</name>
    <dbReference type="NCBI Taxonomy" id="29058"/>
    <lineage>
        <taxon>Eukaryota</taxon>
        <taxon>Metazoa</taxon>
        <taxon>Ecdysozoa</taxon>
        <taxon>Arthropoda</taxon>
        <taxon>Hexapoda</taxon>
        <taxon>Insecta</taxon>
        <taxon>Pterygota</taxon>
        <taxon>Neoptera</taxon>
        <taxon>Endopterygota</taxon>
        <taxon>Lepidoptera</taxon>
        <taxon>Glossata</taxon>
        <taxon>Ditrysia</taxon>
        <taxon>Noctuoidea</taxon>
        <taxon>Noctuidae</taxon>
        <taxon>Heliothinae</taxon>
        <taxon>Helicoverpa</taxon>
    </lineage>
</organism>
<dbReference type="InterPro" id="IPR012337">
    <property type="entry name" value="RNaseH-like_sf"/>
</dbReference>
<gene>
    <name evidence="3" type="primary">HaOG215524</name>
    <name evidence="3" type="ORF">B5X24_HaOG215524</name>
</gene>
<dbReference type="GO" id="GO:0003676">
    <property type="term" value="F:nucleic acid binding"/>
    <property type="evidence" value="ECO:0007669"/>
    <property type="project" value="InterPro"/>
</dbReference>
<dbReference type="OrthoDB" id="775972at2759"/>
<accession>A0A2W1BCF4</accession>
<dbReference type="Proteomes" id="UP000249218">
    <property type="component" value="Unassembled WGS sequence"/>
</dbReference>
<reference evidence="3 4" key="1">
    <citation type="journal article" date="2017" name="BMC Biol.">
        <title>Genomic innovations, transcriptional plasticity and gene loss underlying the evolution and divergence of two highly polyphagous and invasive Helicoverpa pest species.</title>
        <authorList>
            <person name="Pearce S.L."/>
            <person name="Clarke D.F."/>
            <person name="East P.D."/>
            <person name="Elfekih S."/>
            <person name="Gordon K.H."/>
            <person name="Jermiin L.S."/>
            <person name="McGaughran A."/>
            <person name="Oakeshott J.G."/>
            <person name="Papanikolaou A."/>
            <person name="Perera O.P."/>
            <person name="Rane R.V."/>
            <person name="Richards S."/>
            <person name="Tay W.T."/>
            <person name="Walsh T.K."/>
            <person name="Anderson A."/>
            <person name="Anderson C.J."/>
            <person name="Asgari S."/>
            <person name="Board P.G."/>
            <person name="Bretschneider A."/>
            <person name="Campbell P.M."/>
            <person name="Chertemps T."/>
            <person name="Christeller J.T."/>
            <person name="Coppin C.W."/>
            <person name="Downes S.J."/>
            <person name="Duan G."/>
            <person name="Farnsworth C.A."/>
            <person name="Good R.T."/>
            <person name="Han L.B."/>
            <person name="Han Y.C."/>
            <person name="Hatje K."/>
            <person name="Horne I."/>
            <person name="Huang Y.P."/>
            <person name="Hughes D.S."/>
            <person name="Jacquin-Joly E."/>
            <person name="James W."/>
            <person name="Jhangiani S."/>
            <person name="Kollmar M."/>
            <person name="Kuwar S.S."/>
            <person name="Li S."/>
            <person name="Liu N.Y."/>
            <person name="Maibeche M.T."/>
            <person name="Miller J.R."/>
            <person name="Montagne N."/>
            <person name="Perry T."/>
            <person name="Qu J."/>
            <person name="Song S.V."/>
            <person name="Sutton G.G."/>
            <person name="Vogel H."/>
            <person name="Walenz B.P."/>
            <person name="Xu W."/>
            <person name="Zhang H.J."/>
            <person name="Zou Z."/>
            <person name="Batterham P."/>
            <person name="Edwards O.R."/>
            <person name="Feyereisen R."/>
            <person name="Gibbs R.A."/>
            <person name="Heckel D.G."/>
            <person name="McGrath A."/>
            <person name="Robin C."/>
            <person name="Scherer S.E."/>
            <person name="Worley K.C."/>
            <person name="Wu Y.D."/>
        </authorList>
    </citation>
    <scope>NUCLEOTIDE SEQUENCE [LARGE SCALE GENOMIC DNA]</scope>
    <source>
        <strain evidence="3">Harm_GR_Male_#8</strain>
        <tissue evidence="3">Whole organism</tissue>
    </source>
</reference>
<protein>
    <recommendedName>
        <fullName evidence="2">Integrase catalytic domain-containing protein</fullName>
    </recommendedName>
</protein>
<dbReference type="GO" id="GO:0015074">
    <property type="term" value="P:DNA integration"/>
    <property type="evidence" value="ECO:0007669"/>
    <property type="project" value="InterPro"/>
</dbReference>
<sequence length="238" mass="26192">MFRDLAHLLGAERTRTTAYHPQSNGIVERWHRTLKTALMARLESANNWIAELPTVLMGLRAAVRTDTGTSAAQLTFGQALRLPGDFISPSPAAKAMDYSFVDHLHDVLLRTHSSNRGMFVHGDLKTCSHVLLRDDAVRKPLQQPYKGPYKVIDRNEKYFTVQLPGRSSTISIDRLKPAYTLNIDEDNPPAPAPAPPASDVATSRSPSPSTSNDATATRRTRSGRAVKLPVRFARGGVL</sequence>
<dbReference type="Gene3D" id="3.30.420.10">
    <property type="entry name" value="Ribonuclease H-like superfamily/Ribonuclease H"/>
    <property type="match status" value="1"/>
</dbReference>
<feature type="domain" description="Integrase catalytic" evidence="2">
    <location>
        <begin position="1"/>
        <end position="99"/>
    </location>
</feature>
<evidence type="ECO:0000259" key="2">
    <source>
        <dbReference type="PROSITE" id="PS50994"/>
    </source>
</evidence>
<name>A0A2W1BCF4_HELAM</name>
<dbReference type="EMBL" id="KZ150527">
    <property type="protein sequence ID" value="PZC70600.1"/>
    <property type="molecule type" value="Genomic_DNA"/>
</dbReference>
<feature type="region of interest" description="Disordered" evidence="1">
    <location>
        <begin position="182"/>
        <end position="226"/>
    </location>
</feature>
<evidence type="ECO:0000313" key="3">
    <source>
        <dbReference type="EMBL" id="PZC70600.1"/>
    </source>
</evidence>